<evidence type="ECO:0000313" key="1">
    <source>
        <dbReference type="EMBL" id="MRV75520.1"/>
    </source>
</evidence>
<sequence length="145" mass="16055">MQKGHPRVAFLHLFHGGEKQGPCGPCAGDSKASRLQANARSRDATESPICWKFAAARRTSSSAARRGRALYLTSGFYWHSRRRVTTAKALPSYIQADIIPIGHINIDKIKHRDVIATLREIDEHGANDVRIAGKPCACRFSYAIQ</sequence>
<reference evidence="1 2" key="1">
    <citation type="submission" date="2019-11" db="EMBL/GenBank/DDBJ databases">
        <title>Novel species isolated from a subtropical stream in China.</title>
        <authorList>
            <person name="Lu H."/>
        </authorList>
    </citation>
    <scope>NUCLEOTIDE SEQUENCE [LARGE SCALE GENOMIC DNA]</scope>
    <source>
        <strain evidence="1 2">FT92W</strain>
    </source>
</reference>
<dbReference type="RefSeq" id="WP_154380146.1">
    <property type="nucleotide sequence ID" value="NZ_WKJJ01000021.1"/>
</dbReference>
<organism evidence="1 2">
    <name type="scientific">Pseudoduganella rivuli</name>
    <dbReference type="NCBI Taxonomy" id="2666085"/>
    <lineage>
        <taxon>Bacteria</taxon>
        <taxon>Pseudomonadati</taxon>
        <taxon>Pseudomonadota</taxon>
        <taxon>Betaproteobacteria</taxon>
        <taxon>Burkholderiales</taxon>
        <taxon>Oxalobacteraceae</taxon>
        <taxon>Telluria group</taxon>
        <taxon>Pseudoduganella</taxon>
    </lineage>
</organism>
<dbReference type="Proteomes" id="UP000446768">
    <property type="component" value="Unassembled WGS sequence"/>
</dbReference>
<name>A0A7X2ISX7_9BURK</name>
<keyword evidence="2" id="KW-1185">Reference proteome</keyword>
<gene>
    <name evidence="1" type="ORF">GJ700_27750</name>
</gene>
<dbReference type="EMBL" id="WKJJ01000021">
    <property type="protein sequence ID" value="MRV75520.1"/>
    <property type="molecule type" value="Genomic_DNA"/>
</dbReference>
<evidence type="ECO:0000313" key="2">
    <source>
        <dbReference type="Proteomes" id="UP000446768"/>
    </source>
</evidence>
<comment type="caution">
    <text evidence="1">The sequence shown here is derived from an EMBL/GenBank/DDBJ whole genome shotgun (WGS) entry which is preliminary data.</text>
</comment>
<protein>
    <submittedName>
        <fullName evidence="1">Uncharacterized protein</fullName>
    </submittedName>
</protein>
<dbReference type="AlphaFoldDB" id="A0A7X2ISX7"/>
<proteinExistence type="predicted"/>
<accession>A0A7X2ISX7</accession>